<sequence length="469" mass="49525">MSIFTLYEIAEATGGRLIGEGGMDVSAVSTDSRKVAPCELFVPLVGERFDGHDFINPAAVRGVTAFLASEAWLAANPLPAGCSAVAVKDTLRALGDMAAFHRRRFDLKVVAVTGSNGKTTTKEMLARILAQTGPGLRTEGNLNNLIGLPLTLFRLTGRERWAVVEIGMSEFGEIDRLAEIADPQVGIITNAFPAHLETLESVEGVAKAKGELFLRLKPGSVAVYNVDDPLVSACPTHLNVTRLTFGLRGAEVSSAEIKSLGKLGESFTLRLPDGELPVTLKAFGRHNIYNALAAAAAAHALGVPGEVICRGLEEFTPYDKRFQLEDVAGVTLIDDSYNANPASMAAALTTLHELSAGGRCAAVLGDMLELGLGTEAAHRELGAKAAAAVERLYLLGELAAEIKKGALEAGLPAERIMHAQSHEEIAGELLSWLEPGDCVLFKGSRGMKMEKVAAAVKQALTPATQGGHD</sequence>
<dbReference type="Gene3D" id="3.90.190.20">
    <property type="entry name" value="Mur ligase, C-terminal domain"/>
    <property type="match status" value="1"/>
</dbReference>
<dbReference type="Pfam" id="PF08245">
    <property type="entry name" value="Mur_ligase_M"/>
    <property type="match status" value="1"/>
</dbReference>
<dbReference type="InterPro" id="IPR013221">
    <property type="entry name" value="Mur_ligase_cen"/>
</dbReference>
<evidence type="ECO:0000313" key="15">
    <source>
        <dbReference type="EMBL" id="TGU74158.1"/>
    </source>
</evidence>
<feature type="domain" description="Mur ligase N-terminal catalytic" evidence="12">
    <location>
        <begin position="25"/>
        <end position="101"/>
    </location>
</feature>
<keyword evidence="3 10" id="KW-0132">Cell division</keyword>
<dbReference type="SUPFAM" id="SSF53244">
    <property type="entry name" value="MurD-like peptide ligases, peptide-binding domain"/>
    <property type="match status" value="1"/>
</dbReference>
<keyword evidence="5 10" id="KW-0067">ATP-binding</keyword>
<dbReference type="GO" id="GO:0008766">
    <property type="term" value="F:UDP-N-acetylmuramoylalanyl-D-glutamyl-2,6-diaminopimelate-D-alanyl-D-alanine ligase activity"/>
    <property type="evidence" value="ECO:0007669"/>
    <property type="project" value="RHEA"/>
</dbReference>
<evidence type="ECO:0000256" key="2">
    <source>
        <dbReference type="ARBA" id="ARBA00022598"/>
    </source>
</evidence>
<keyword evidence="1 10" id="KW-0963">Cytoplasm</keyword>
<dbReference type="NCBIfam" id="TIGR01143">
    <property type="entry name" value="murF"/>
    <property type="match status" value="1"/>
</dbReference>
<dbReference type="GO" id="GO:0051301">
    <property type="term" value="P:cell division"/>
    <property type="evidence" value="ECO:0007669"/>
    <property type="project" value="UniProtKB-KW"/>
</dbReference>
<comment type="subcellular location">
    <subcellularLocation>
        <location evidence="10 11">Cytoplasm</location>
    </subcellularLocation>
</comment>
<dbReference type="GO" id="GO:0005524">
    <property type="term" value="F:ATP binding"/>
    <property type="evidence" value="ECO:0007669"/>
    <property type="project" value="UniProtKB-UniRule"/>
</dbReference>
<comment type="catalytic activity">
    <reaction evidence="10 11">
        <text>D-alanyl-D-alanine + UDP-N-acetyl-alpha-D-muramoyl-L-alanyl-gamma-D-glutamyl-meso-2,6-diaminopimelate + ATP = UDP-N-acetyl-alpha-D-muramoyl-L-alanyl-gamma-D-glutamyl-meso-2,6-diaminopimeloyl-D-alanyl-D-alanine + ADP + phosphate + H(+)</text>
        <dbReference type="Rhea" id="RHEA:28374"/>
        <dbReference type="ChEBI" id="CHEBI:15378"/>
        <dbReference type="ChEBI" id="CHEBI:30616"/>
        <dbReference type="ChEBI" id="CHEBI:43474"/>
        <dbReference type="ChEBI" id="CHEBI:57822"/>
        <dbReference type="ChEBI" id="CHEBI:61386"/>
        <dbReference type="ChEBI" id="CHEBI:83905"/>
        <dbReference type="ChEBI" id="CHEBI:456216"/>
        <dbReference type="EC" id="6.3.2.10"/>
    </reaction>
</comment>
<comment type="similarity">
    <text evidence="10">Belongs to the MurCDEF family. MurF subfamily.</text>
</comment>
<evidence type="ECO:0000259" key="14">
    <source>
        <dbReference type="Pfam" id="PF08245"/>
    </source>
</evidence>
<gene>
    <name evidence="10" type="primary">murF</name>
    <name evidence="15" type="ORF">E4633_01430</name>
</gene>
<dbReference type="InterPro" id="IPR005863">
    <property type="entry name" value="UDP-N-AcMur_synth"/>
</dbReference>
<evidence type="ECO:0000256" key="5">
    <source>
        <dbReference type="ARBA" id="ARBA00022840"/>
    </source>
</evidence>
<dbReference type="PANTHER" id="PTHR43024:SF1">
    <property type="entry name" value="UDP-N-ACETYLMURAMOYL-TRIPEPTIDE--D-ALANYL-D-ALANINE LIGASE"/>
    <property type="match status" value="1"/>
</dbReference>
<dbReference type="UniPathway" id="UPA00219"/>
<feature type="domain" description="Mur ligase C-terminal" evidence="13">
    <location>
        <begin position="321"/>
        <end position="445"/>
    </location>
</feature>
<dbReference type="HAMAP" id="MF_02019">
    <property type="entry name" value="MurF"/>
    <property type="match status" value="1"/>
</dbReference>
<keyword evidence="16" id="KW-1185">Reference proteome</keyword>
<evidence type="ECO:0000256" key="6">
    <source>
        <dbReference type="ARBA" id="ARBA00022960"/>
    </source>
</evidence>
<evidence type="ECO:0000256" key="10">
    <source>
        <dbReference type="HAMAP-Rule" id="MF_02019"/>
    </source>
</evidence>
<dbReference type="Gene3D" id="3.40.1390.10">
    <property type="entry name" value="MurE/MurF, N-terminal domain"/>
    <property type="match status" value="1"/>
</dbReference>
<feature type="binding site" evidence="10">
    <location>
        <begin position="114"/>
        <end position="120"/>
    </location>
    <ligand>
        <name>ATP</name>
        <dbReference type="ChEBI" id="CHEBI:30616"/>
    </ligand>
</feature>
<dbReference type="Proteomes" id="UP000306416">
    <property type="component" value="Unassembled WGS sequence"/>
</dbReference>
<dbReference type="GO" id="GO:0008360">
    <property type="term" value="P:regulation of cell shape"/>
    <property type="evidence" value="ECO:0007669"/>
    <property type="project" value="UniProtKB-KW"/>
</dbReference>
<dbReference type="AlphaFoldDB" id="A0A4S1CKA4"/>
<keyword evidence="2 10" id="KW-0436">Ligase</keyword>
<evidence type="ECO:0000256" key="8">
    <source>
        <dbReference type="ARBA" id="ARBA00023306"/>
    </source>
</evidence>
<keyword evidence="4 10" id="KW-0547">Nucleotide-binding</keyword>
<evidence type="ECO:0000256" key="11">
    <source>
        <dbReference type="RuleBase" id="RU004136"/>
    </source>
</evidence>
<comment type="caution">
    <text evidence="15">The sequence shown here is derived from an EMBL/GenBank/DDBJ whole genome shotgun (WGS) entry which is preliminary data.</text>
</comment>
<keyword evidence="9 10" id="KW-0961">Cell wall biogenesis/degradation</keyword>
<dbReference type="InterPro" id="IPR004101">
    <property type="entry name" value="Mur_ligase_C"/>
</dbReference>
<dbReference type="GO" id="GO:0047480">
    <property type="term" value="F:UDP-N-acetylmuramoyl-tripeptide-D-alanyl-D-alanine ligase activity"/>
    <property type="evidence" value="ECO:0007669"/>
    <property type="project" value="UniProtKB-UniRule"/>
</dbReference>
<evidence type="ECO:0000256" key="1">
    <source>
        <dbReference type="ARBA" id="ARBA00022490"/>
    </source>
</evidence>
<evidence type="ECO:0000259" key="13">
    <source>
        <dbReference type="Pfam" id="PF02875"/>
    </source>
</evidence>
<dbReference type="PANTHER" id="PTHR43024">
    <property type="entry name" value="UDP-N-ACETYLMURAMOYL-TRIPEPTIDE--D-ALANYL-D-ALANINE LIGASE"/>
    <property type="match status" value="1"/>
</dbReference>
<dbReference type="GO" id="GO:0005737">
    <property type="term" value="C:cytoplasm"/>
    <property type="evidence" value="ECO:0007669"/>
    <property type="project" value="UniProtKB-SubCell"/>
</dbReference>
<dbReference type="SUPFAM" id="SSF53623">
    <property type="entry name" value="MurD-like peptide ligases, catalytic domain"/>
    <property type="match status" value="1"/>
</dbReference>
<dbReference type="GO" id="GO:0009252">
    <property type="term" value="P:peptidoglycan biosynthetic process"/>
    <property type="evidence" value="ECO:0007669"/>
    <property type="project" value="UniProtKB-UniRule"/>
</dbReference>
<evidence type="ECO:0000256" key="3">
    <source>
        <dbReference type="ARBA" id="ARBA00022618"/>
    </source>
</evidence>
<evidence type="ECO:0000256" key="7">
    <source>
        <dbReference type="ARBA" id="ARBA00022984"/>
    </source>
</evidence>
<keyword evidence="6 10" id="KW-0133">Cell shape</keyword>
<dbReference type="InterPro" id="IPR000713">
    <property type="entry name" value="Mur_ligase_N"/>
</dbReference>
<name>A0A4S1CKA4_9BACT</name>
<dbReference type="Gene3D" id="3.40.1190.10">
    <property type="entry name" value="Mur-like, catalytic domain"/>
    <property type="match status" value="1"/>
</dbReference>
<evidence type="ECO:0000313" key="16">
    <source>
        <dbReference type="Proteomes" id="UP000306416"/>
    </source>
</evidence>
<dbReference type="InterPro" id="IPR036615">
    <property type="entry name" value="Mur_ligase_C_dom_sf"/>
</dbReference>
<dbReference type="Pfam" id="PF02875">
    <property type="entry name" value="Mur_ligase_C"/>
    <property type="match status" value="1"/>
</dbReference>
<comment type="function">
    <text evidence="10 11">Involved in cell wall formation. Catalyzes the final step in the synthesis of UDP-N-acetylmuramoyl-pentapeptide, the precursor of murein.</text>
</comment>
<comment type="pathway">
    <text evidence="10 11">Cell wall biogenesis; peptidoglycan biosynthesis.</text>
</comment>
<dbReference type="GO" id="GO:0071555">
    <property type="term" value="P:cell wall organization"/>
    <property type="evidence" value="ECO:0007669"/>
    <property type="project" value="UniProtKB-KW"/>
</dbReference>
<keyword evidence="7 10" id="KW-0573">Peptidoglycan synthesis</keyword>
<dbReference type="InterPro" id="IPR035911">
    <property type="entry name" value="MurE/MurF_N"/>
</dbReference>
<dbReference type="SUPFAM" id="SSF63418">
    <property type="entry name" value="MurE/MurF N-terminal domain"/>
    <property type="match status" value="1"/>
</dbReference>
<dbReference type="InterPro" id="IPR051046">
    <property type="entry name" value="MurCDEF_CellWall_CoF430Synth"/>
</dbReference>
<dbReference type="RefSeq" id="WP_135868496.1">
    <property type="nucleotide sequence ID" value="NZ_SRSC01000001.1"/>
</dbReference>
<protein>
    <recommendedName>
        <fullName evidence="10 11">UDP-N-acetylmuramoyl-tripeptide--D-alanyl-D-alanine ligase</fullName>
        <ecNumber evidence="10 11">6.3.2.10</ecNumber>
    </recommendedName>
    <alternativeName>
        <fullName evidence="10">D-alanyl-D-alanine-adding enzyme</fullName>
    </alternativeName>
</protein>
<dbReference type="Pfam" id="PF01225">
    <property type="entry name" value="Mur_ligase"/>
    <property type="match status" value="1"/>
</dbReference>
<dbReference type="EC" id="6.3.2.10" evidence="10 11"/>
<evidence type="ECO:0000256" key="4">
    <source>
        <dbReference type="ARBA" id="ARBA00022741"/>
    </source>
</evidence>
<evidence type="ECO:0000259" key="12">
    <source>
        <dbReference type="Pfam" id="PF01225"/>
    </source>
</evidence>
<proteinExistence type="inferred from homology"/>
<keyword evidence="8 10" id="KW-0131">Cell cycle</keyword>
<accession>A0A4S1CKA4</accession>
<organism evidence="15 16">
    <name type="scientific">Geomonas terrae</name>
    <dbReference type="NCBI Taxonomy" id="2562681"/>
    <lineage>
        <taxon>Bacteria</taxon>
        <taxon>Pseudomonadati</taxon>
        <taxon>Thermodesulfobacteriota</taxon>
        <taxon>Desulfuromonadia</taxon>
        <taxon>Geobacterales</taxon>
        <taxon>Geobacteraceae</taxon>
        <taxon>Geomonas</taxon>
    </lineage>
</organism>
<reference evidence="15 16" key="1">
    <citation type="submission" date="2019-04" db="EMBL/GenBank/DDBJ databases">
        <title>Geobacter oryzae sp. nov., ferric-reducing bacteria isolated from paddy soil.</title>
        <authorList>
            <person name="Xu Z."/>
            <person name="Masuda Y."/>
            <person name="Itoh H."/>
            <person name="Senoo K."/>
        </authorList>
    </citation>
    <scope>NUCLEOTIDE SEQUENCE [LARGE SCALE GENOMIC DNA]</scope>
    <source>
        <strain evidence="15 16">Red111</strain>
    </source>
</reference>
<feature type="domain" description="Mur ligase central" evidence="14">
    <location>
        <begin position="112"/>
        <end position="298"/>
    </location>
</feature>
<dbReference type="EMBL" id="SRSC01000001">
    <property type="protein sequence ID" value="TGU74158.1"/>
    <property type="molecule type" value="Genomic_DNA"/>
</dbReference>
<dbReference type="InterPro" id="IPR036565">
    <property type="entry name" value="Mur-like_cat_sf"/>
</dbReference>
<evidence type="ECO:0000256" key="9">
    <source>
        <dbReference type="ARBA" id="ARBA00023316"/>
    </source>
</evidence>